<dbReference type="GO" id="GO:0031418">
    <property type="term" value="F:L-ascorbic acid binding"/>
    <property type="evidence" value="ECO:0007669"/>
    <property type="project" value="UniProtKB-KW"/>
</dbReference>
<dbReference type="SUPFAM" id="SSF47473">
    <property type="entry name" value="EF-hand"/>
    <property type="match status" value="1"/>
</dbReference>
<keyword evidence="7" id="KW-0408">Iron</keyword>
<evidence type="ECO:0000259" key="10">
    <source>
        <dbReference type="PROSITE" id="PS51471"/>
    </source>
</evidence>
<dbReference type="GO" id="GO:0004656">
    <property type="term" value="F:procollagen-proline 4-dioxygenase activity"/>
    <property type="evidence" value="ECO:0007669"/>
    <property type="project" value="TreeGrafter"/>
</dbReference>
<accession>V4A937</accession>
<keyword evidence="8" id="KW-0732">Signal</keyword>
<evidence type="ECO:0000256" key="4">
    <source>
        <dbReference type="ARBA" id="ARBA00022896"/>
    </source>
</evidence>
<dbReference type="PROSITE" id="PS51471">
    <property type="entry name" value="FE2OG_OXY"/>
    <property type="match status" value="1"/>
</dbReference>
<dbReference type="RefSeq" id="XP_009048588.1">
    <property type="nucleotide sequence ID" value="XM_009050340.1"/>
</dbReference>
<protein>
    <recommendedName>
        <fullName evidence="13">Fe2OG dioxygenase domain-containing protein</fullName>
    </recommendedName>
</protein>
<comment type="cofactor">
    <cofactor evidence="1">
        <name>L-ascorbate</name>
        <dbReference type="ChEBI" id="CHEBI:38290"/>
    </cofactor>
</comment>
<dbReference type="GO" id="GO:0005783">
    <property type="term" value="C:endoplasmic reticulum"/>
    <property type="evidence" value="ECO:0007669"/>
    <property type="project" value="TreeGrafter"/>
</dbReference>
<evidence type="ECO:0000256" key="1">
    <source>
        <dbReference type="ARBA" id="ARBA00001961"/>
    </source>
</evidence>
<dbReference type="Gene3D" id="2.60.120.620">
    <property type="entry name" value="q2cbj1_9rhob like domain"/>
    <property type="match status" value="1"/>
</dbReference>
<dbReference type="PANTHER" id="PTHR10869">
    <property type="entry name" value="PROLYL 4-HYDROXYLASE ALPHA SUBUNIT"/>
    <property type="match status" value="1"/>
</dbReference>
<dbReference type="OMA" id="VIWYNHF"/>
<evidence type="ECO:0008006" key="13">
    <source>
        <dbReference type="Google" id="ProtNLM"/>
    </source>
</evidence>
<evidence type="ECO:0000256" key="8">
    <source>
        <dbReference type="SAM" id="SignalP"/>
    </source>
</evidence>
<reference evidence="11 12" key="1">
    <citation type="journal article" date="2013" name="Nature">
        <title>Insights into bilaterian evolution from three spiralian genomes.</title>
        <authorList>
            <person name="Simakov O."/>
            <person name="Marletaz F."/>
            <person name="Cho S.J."/>
            <person name="Edsinger-Gonzales E."/>
            <person name="Havlak P."/>
            <person name="Hellsten U."/>
            <person name="Kuo D.H."/>
            <person name="Larsson T."/>
            <person name="Lv J."/>
            <person name="Arendt D."/>
            <person name="Savage R."/>
            <person name="Osoegawa K."/>
            <person name="de Jong P."/>
            <person name="Grimwood J."/>
            <person name="Chapman J.A."/>
            <person name="Shapiro H."/>
            <person name="Aerts A."/>
            <person name="Otillar R.P."/>
            <person name="Terry A.Y."/>
            <person name="Boore J.L."/>
            <person name="Grigoriev I.V."/>
            <person name="Lindberg D.R."/>
            <person name="Seaver E.C."/>
            <person name="Weisblat D.A."/>
            <person name="Putnam N.H."/>
            <person name="Rokhsar D.S."/>
        </authorList>
    </citation>
    <scope>NUCLEOTIDE SEQUENCE [LARGE SCALE GENOMIC DNA]</scope>
</reference>
<dbReference type="PROSITE" id="PS50222">
    <property type="entry name" value="EF_HAND_2"/>
    <property type="match status" value="1"/>
</dbReference>
<evidence type="ECO:0000259" key="9">
    <source>
        <dbReference type="PROSITE" id="PS50222"/>
    </source>
</evidence>
<dbReference type="InterPro" id="IPR005123">
    <property type="entry name" value="Oxoglu/Fe-dep_dioxygenase_dom"/>
</dbReference>
<dbReference type="KEGG" id="lgi:LOTGIDRAFT_157676"/>
<keyword evidence="2" id="KW-0479">Metal-binding</keyword>
<dbReference type="GO" id="GO:0005509">
    <property type="term" value="F:calcium ion binding"/>
    <property type="evidence" value="ECO:0007669"/>
    <property type="project" value="InterPro"/>
</dbReference>
<dbReference type="STRING" id="225164.V4A937"/>
<gene>
    <name evidence="11" type="ORF">LOTGIDRAFT_157676</name>
</gene>
<feature type="signal peptide" evidence="8">
    <location>
        <begin position="1"/>
        <end position="22"/>
    </location>
</feature>
<evidence type="ECO:0000256" key="7">
    <source>
        <dbReference type="ARBA" id="ARBA00023004"/>
    </source>
</evidence>
<dbReference type="Pfam" id="PF13202">
    <property type="entry name" value="EF-hand_5"/>
    <property type="match status" value="2"/>
</dbReference>
<dbReference type="InterPro" id="IPR018247">
    <property type="entry name" value="EF_Hand_1_Ca_BS"/>
</dbReference>
<evidence type="ECO:0000256" key="6">
    <source>
        <dbReference type="ARBA" id="ARBA00023002"/>
    </source>
</evidence>
<evidence type="ECO:0000313" key="11">
    <source>
        <dbReference type="EMBL" id="ESP00469.1"/>
    </source>
</evidence>
<dbReference type="CTD" id="20237461"/>
<dbReference type="Gene3D" id="1.10.238.10">
    <property type="entry name" value="EF-hand"/>
    <property type="match status" value="1"/>
</dbReference>
<evidence type="ECO:0000256" key="5">
    <source>
        <dbReference type="ARBA" id="ARBA00022964"/>
    </source>
</evidence>
<sequence length="400" mass="45880">MKIGTYRLCLCYLVCKLIAILADDLTFCYLEDDGIVCGGSETLRLTRINGHEVGAERVVDPDGKRLTMKTLSLNPLILEIPNFLSSEECDHFISVAKKQGLVNSSTGVNGAQQQMRLLDTDGDGVLTIHEMRLTIENGFDVYPDDDDILQMYIDTDLDTNRDGNITKDEMKNLSPRDMKRYIKKFIEVNPEKHSRYSQQVWMYPDQSTDKTFIDIQNRVSEVVNLPLDVIRLSNFQVVRYGPHGHYNAHFDSARLSTEVPCCRRFDSRPCRVCRYMTILFYLNDVTEGGETAFVLAGNDSLTAEEAKLSPKINLYRNCSESALHIKPERGKVIVWYNHYIDQQTGWMGEMDDRTLHGGCPVVTGEKWIGNFWVRVLDTKEEDLERIREINKKLNKIKTEL</sequence>
<dbReference type="InterPro" id="IPR002048">
    <property type="entry name" value="EF_hand_dom"/>
</dbReference>
<dbReference type="CDD" id="cd00051">
    <property type="entry name" value="EFh"/>
    <property type="match status" value="1"/>
</dbReference>
<proteinExistence type="predicted"/>
<dbReference type="EMBL" id="KB200701">
    <property type="protein sequence ID" value="ESP00469.1"/>
    <property type="molecule type" value="Genomic_DNA"/>
</dbReference>
<dbReference type="GO" id="GO:0005506">
    <property type="term" value="F:iron ion binding"/>
    <property type="evidence" value="ECO:0007669"/>
    <property type="project" value="InterPro"/>
</dbReference>
<keyword evidence="4" id="KW-0847">Vitamin C</keyword>
<keyword evidence="3" id="KW-0106">Calcium</keyword>
<dbReference type="Pfam" id="PF13640">
    <property type="entry name" value="2OG-FeII_Oxy_3"/>
    <property type="match status" value="1"/>
</dbReference>
<keyword evidence="5" id="KW-0223">Dioxygenase</keyword>
<dbReference type="InterPro" id="IPR006620">
    <property type="entry name" value="Pro_4_hyd_alph"/>
</dbReference>
<dbReference type="GeneID" id="20237461"/>
<dbReference type="SMART" id="SM00702">
    <property type="entry name" value="P4Hc"/>
    <property type="match status" value="1"/>
</dbReference>
<feature type="chain" id="PRO_5004716684" description="Fe2OG dioxygenase domain-containing protein" evidence="8">
    <location>
        <begin position="23"/>
        <end position="400"/>
    </location>
</feature>
<keyword evidence="12" id="KW-1185">Reference proteome</keyword>
<dbReference type="PANTHER" id="PTHR10869:SF246">
    <property type="entry name" value="TRANSMEMBRANE PROLYL 4-HYDROXYLASE"/>
    <property type="match status" value="1"/>
</dbReference>
<dbReference type="OrthoDB" id="420380at2759"/>
<dbReference type="AlphaFoldDB" id="V4A937"/>
<organism evidence="11 12">
    <name type="scientific">Lottia gigantea</name>
    <name type="common">Giant owl limpet</name>
    <dbReference type="NCBI Taxonomy" id="225164"/>
    <lineage>
        <taxon>Eukaryota</taxon>
        <taxon>Metazoa</taxon>
        <taxon>Spiralia</taxon>
        <taxon>Lophotrochozoa</taxon>
        <taxon>Mollusca</taxon>
        <taxon>Gastropoda</taxon>
        <taxon>Patellogastropoda</taxon>
        <taxon>Lottioidea</taxon>
        <taxon>Lottiidae</taxon>
        <taxon>Lottia</taxon>
    </lineage>
</organism>
<dbReference type="HOGENOM" id="CLU_035319_0_0_1"/>
<feature type="domain" description="EF-hand" evidence="9">
    <location>
        <begin position="106"/>
        <end position="141"/>
    </location>
</feature>
<evidence type="ECO:0000256" key="3">
    <source>
        <dbReference type="ARBA" id="ARBA00022837"/>
    </source>
</evidence>
<dbReference type="InterPro" id="IPR045054">
    <property type="entry name" value="P4HA-like"/>
</dbReference>
<dbReference type="InterPro" id="IPR011992">
    <property type="entry name" value="EF-hand-dom_pair"/>
</dbReference>
<dbReference type="PROSITE" id="PS00018">
    <property type="entry name" value="EF_HAND_1"/>
    <property type="match status" value="2"/>
</dbReference>
<feature type="domain" description="Fe2OG dioxygenase" evidence="10">
    <location>
        <begin position="226"/>
        <end position="375"/>
    </location>
</feature>
<dbReference type="Proteomes" id="UP000030746">
    <property type="component" value="Unassembled WGS sequence"/>
</dbReference>
<evidence type="ECO:0000313" key="12">
    <source>
        <dbReference type="Proteomes" id="UP000030746"/>
    </source>
</evidence>
<evidence type="ECO:0000256" key="2">
    <source>
        <dbReference type="ARBA" id="ARBA00022723"/>
    </source>
</evidence>
<keyword evidence="6" id="KW-0560">Oxidoreductase</keyword>
<dbReference type="InterPro" id="IPR044862">
    <property type="entry name" value="Pro_4_hyd_alph_FE2OG_OXY"/>
</dbReference>
<name>V4A937_LOTGI</name>